<comment type="caution">
    <text evidence="1">The sequence shown here is derived from an EMBL/GenBank/DDBJ whole genome shotgun (WGS) entry which is preliminary data.</text>
</comment>
<protein>
    <submittedName>
        <fullName evidence="1">DUF1768-domain-containing protein</fullName>
    </submittedName>
</protein>
<proteinExistence type="predicted"/>
<dbReference type="EMBL" id="MU277213">
    <property type="protein sequence ID" value="KAI0061297.1"/>
    <property type="molecule type" value="Genomic_DNA"/>
</dbReference>
<evidence type="ECO:0000313" key="1">
    <source>
        <dbReference type="EMBL" id="KAI0061297.1"/>
    </source>
</evidence>
<sequence length="326" mass="36788">MSPWDSTSSSGLFPPPRPSYAWLSTFYPIVSTSTYHPVPAVAIQTTIQTTTASTPFCVASTFSLSDGHPDFNVNPPLCGPTRSRHCTRYRSPPPYTTVSVESEPPVVPATPTHPHRTRSQQRGPTPAPTAGRARPYHAPACHSGAPPPPPPTDIRFWRVDQSYGWLAPEYQASFRAKVRESGGDAFASVEQYVQARKALAFDDERTFRRILQAGADVEHIWVLGREVEGVDSQVWARMHYHVLVEGYKLMFRQNGELERRLLRTRDKLVYAHPNDGTWGIGYTWYDAPANTNLWGRNLLGRALEEVRSGLRRRRWVSSCFVSARWR</sequence>
<evidence type="ECO:0000313" key="2">
    <source>
        <dbReference type="Proteomes" id="UP000814140"/>
    </source>
</evidence>
<accession>A0ACB8SYR5</accession>
<dbReference type="Proteomes" id="UP000814140">
    <property type="component" value="Unassembled WGS sequence"/>
</dbReference>
<reference evidence="1" key="1">
    <citation type="submission" date="2021-03" db="EMBL/GenBank/DDBJ databases">
        <authorList>
            <consortium name="DOE Joint Genome Institute"/>
            <person name="Ahrendt S."/>
            <person name="Looney B.P."/>
            <person name="Miyauchi S."/>
            <person name="Morin E."/>
            <person name="Drula E."/>
            <person name="Courty P.E."/>
            <person name="Chicoki N."/>
            <person name="Fauchery L."/>
            <person name="Kohler A."/>
            <person name="Kuo A."/>
            <person name="Labutti K."/>
            <person name="Pangilinan J."/>
            <person name="Lipzen A."/>
            <person name="Riley R."/>
            <person name="Andreopoulos W."/>
            <person name="He G."/>
            <person name="Johnson J."/>
            <person name="Barry K.W."/>
            <person name="Grigoriev I.V."/>
            <person name="Nagy L."/>
            <person name="Hibbett D."/>
            <person name="Henrissat B."/>
            <person name="Matheny P.B."/>
            <person name="Labbe J."/>
            <person name="Martin F."/>
        </authorList>
    </citation>
    <scope>NUCLEOTIDE SEQUENCE</scope>
    <source>
        <strain evidence="1">HHB10654</strain>
    </source>
</reference>
<keyword evidence="2" id="KW-1185">Reference proteome</keyword>
<name>A0ACB8SYR5_9AGAM</name>
<gene>
    <name evidence="1" type="ORF">BV25DRAFT_774342</name>
</gene>
<organism evidence="1 2">
    <name type="scientific">Artomyces pyxidatus</name>
    <dbReference type="NCBI Taxonomy" id="48021"/>
    <lineage>
        <taxon>Eukaryota</taxon>
        <taxon>Fungi</taxon>
        <taxon>Dikarya</taxon>
        <taxon>Basidiomycota</taxon>
        <taxon>Agaricomycotina</taxon>
        <taxon>Agaricomycetes</taxon>
        <taxon>Russulales</taxon>
        <taxon>Auriscalpiaceae</taxon>
        <taxon>Artomyces</taxon>
    </lineage>
</organism>
<reference evidence="1" key="2">
    <citation type="journal article" date="2022" name="New Phytol.">
        <title>Evolutionary transition to the ectomycorrhizal habit in the genomes of a hyperdiverse lineage of mushroom-forming fungi.</title>
        <authorList>
            <person name="Looney B."/>
            <person name="Miyauchi S."/>
            <person name="Morin E."/>
            <person name="Drula E."/>
            <person name="Courty P.E."/>
            <person name="Kohler A."/>
            <person name="Kuo A."/>
            <person name="LaButti K."/>
            <person name="Pangilinan J."/>
            <person name="Lipzen A."/>
            <person name="Riley R."/>
            <person name="Andreopoulos W."/>
            <person name="He G."/>
            <person name="Johnson J."/>
            <person name="Nolan M."/>
            <person name="Tritt A."/>
            <person name="Barry K.W."/>
            <person name="Grigoriev I.V."/>
            <person name="Nagy L.G."/>
            <person name="Hibbett D."/>
            <person name="Henrissat B."/>
            <person name="Matheny P.B."/>
            <person name="Labbe J."/>
            <person name="Martin F.M."/>
        </authorList>
    </citation>
    <scope>NUCLEOTIDE SEQUENCE</scope>
    <source>
        <strain evidence="1">HHB10654</strain>
    </source>
</reference>